<evidence type="ECO:0000313" key="9">
    <source>
        <dbReference type="EMBL" id="EKC30394.1"/>
    </source>
</evidence>
<evidence type="ECO:0000256" key="4">
    <source>
        <dbReference type="ARBA" id="ARBA00022723"/>
    </source>
</evidence>
<evidence type="ECO:0000256" key="7">
    <source>
        <dbReference type="ARBA" id="ARBA00023157"/>
    </source>
</evidence>
<dbReference type="HOGENOM" id="CLU_072164_2_0_1"/>
<dbReference type="GO" id="GO:0001868">
    <property type="term" value="P:regulation of complement activation, lectin pathway"/>
    <property type="evidence" value="ECO:0007669"/>
    <property type="project" value="UniProtKB-ARBA"/>
</dbReference>
<gene>
    <name evidence="9" type="ORF">CGI_10019811</name>
</gene>
<evidence type="ECO:0000256" key="2">
    <source>
        <dbReference type="ARBA" id="ARBA00010147"/>
    </source>
</evidence>
<sequence length="188" mass="20581">MPGTNIPTDVCCTLREVQTNLKHFKKKTIASTIQYKVKALPVLSDIALGKPAAQSSMYLNYAAESAVDGNRGTDIIQDLCSHTDTSDTNPWWRVDLEAVYSITMVRILNRGMDIYGIDVSDRLRDVTVTVGLTESDINTPCGFFAGPGSLSQLVAIDCPTSPFGRYVQISMTTEYLSLCEVDVFGVKV</sequence>
<keyword evidence="6" id="KW-0106">Calcium</keyword>
<dbReference type="SMART" id="SM00607">
    <property type="entry name" value="FTP"/>
    <property type="match status" value="1"/>
</dbReference>
<keyword evidence="7" id="KW-1015">Disulfide bond</keyword>
<dbReference type="PANTHER" id="PTHR45713">
    <property type="entry name" value="FTP DOMAIN-CONTAINING PROTEIN"/>
    <property type="match status" value="1"/>
</dbReference>
<dbReference type="InterPro" id="IPR008979">
    <property type="entry name" value="Galactose-bd-like_sf"/>
</dbReference>
<dbReference type="InParanoid" id="K1QGX3"/>
<evidence type="ECO:0000259" key="8">
    <source>
        <dbReference type="SMART" id="SM00607"/>
    </source>
</evidence>
<feature type="domain" description="Fucolectin tachylectin-4 pentraxin-1" evidence="8">
    <location>
        <begin position="43"/>
        <end position="187"/>
    </location>
</feature>
<keyword evidence="5" id="KW-0430">Lectin</keyword>
<comment type="subunit">
    <text evidence="3">Homotrimer.</text>
</comment>
<dbReference type="GO" id="GO:0046872">
    <property type="term" value="F:metal ion binding"/>
    <property type="evidence" value="ECO:0007669"/>
    <property type="project" value="UniProtKB-KW"/>
</dbReference>
<accession>K1QGX3</accession>
<dbReference type="Gene3D" id="2.60.120.260">
    <property type="entry name" value="Galactose-binding domain-like"/>
    <property type="match status" value="1"/>
</dbReference>
<name>K1QGX3_MAGGI</name>
<dbReference type="EMBL" id="JH817326">
    <property type="protein sequence ID" value="EKC30394.1"/>
    <property type="molecule type" value="Genomic_DNA"/>
</dbReference>
<dbReference type="InterPro" id="IPR006585">
    <property type="entry name" value="FTP1"/>
</dbReference>
<evidence type="ECO:0000256" key="3">
    <source>
        <dbReference type="ARBA" id="ARBA00011233"/>
    </source>
</evidence>
<evidence type="ECO:0000256" key="1">
    <source>
        <dbReference type="ARBA" id="ARBA00002219"/>
    </source>
</evidence>
<evidence type="ECO:0000256" key="6">
    <source>
        <dbReference type="ARBA" id="ARBA00022837"/>
    </source>
</evidence>
<organism evidence="9">
    <name type="scientific">Magallana gigas</name>
    <name type="common">Pacific oyster</name>
    <name type="synonym">Crassostrea gigas</name>
    <dbReference type="NCBI Taxonomy" id="29159"/>
    <lineage>
        <taxon>Eukaryota</taxon>
        <taxon>Metazoa</taxon>
        <taxon>Spiralia</taxon>
        <taxon>Lophotrochozoa</taxon>
        <taxon>Mollusca</taxon>
        <taxon>Bivalvia</taxon>
        <taxon>Autobranchia</taxon>
        <taxon>Pteriomorphia</taxon>
        <taxon>Ostreida</taxon>
        <taxon>Ostreoidea</taxon>
        <taxon>Ostreidae</taxon>
        <taxon>Magallana</taxon>
    </lineage>
</organism>
<dbReference type="Pfam" id="PF22633">
    <property type="entry name" value="F5_F8_type_C_2"/>
    <property type="match status" value="1"/>
</dbReference>
<dbReference type="AlphaFoldDB" id="K1QGX3"/>
<comment type="similarity">
    <text evidence="2">Belongs to the fucolectin family.</text>
</comment>
<dbReference type="PANTHER" id="PTHR45713:SF15">
    <property type="entry name" value="F5_8 TYPE C DOMAIN-CONTAINING PROTEIN"/>
    <property type="match status" value="1"/>
</dbReference>
<reference evidence="9" key="1">
    <citation type="journal article" date="2012" name="Nature">
        <title>The oyster genome reveals stress adaptation and complexity of shell formation.</title>
        <authorList>
            <person name="Zhang G."/>
            <person name="Fang X."/>
            <person name="Guo X."/>
            <person name="Li L."/>
            <person name="Luo R."/>
            <person name="Xu F."/>
            <person name="Yang P."/>
            <person name="Zhang L."/>
            <person name="Wang X."/>
            <person name="Qi H."/>
            <person name="Xiong Z."/>
            <person name="Que H."/>
            <person name="Xie Y."/>
            <person name="Holland P.W."/>
            <person name="Paps J."/>
            <person name="Zhu Y."/>
            <person name="Wu F."/>
            <person name="Chen Y."/>
            <person name="Wang J."/>
            <person name="Peng C."/>
            <person name="Meng J."/>
            <person name="Yang L."/>
            <person name="Liu J."/>
            <person name="Wen B."/>
            <person name="Zhang N."/>
            <person name="Huang Z."/>
            <person name="Zhu Q."/>
            <person name="Feng Y."/>
            <person name="Mount A."/>
            <person name="Hedgecock D."/>
            <person name="Xu Z."/>
            <person name="Liu Y."/>
            <person name="Domazet-Loso T."/>
            <person name="Du Y."/>
            <person name="Sun X."/>
            <person name="Zhang S."/>
            <person name="Liu B."/>
            <person name="Cheng P."/>
            <person name="Jiang X."/>
            <person name="Li J."/>
            <person name="Fan D."/>
            <person name="Wang W."/>
            <person name="Fu W."/>
            <person name="Wang T."/>
            <person name="Wang B."/>
            <person name="Zhang J."/>
            <person name="Peng Z."/>
            <person name="Li Y."/>
            <person name="Li N."/>
            <person name="Wang J."/>
            <person name="Chen M."/>
            <person name="He Y."/>
            <person name="Tan F."/>
            <person name="Song X."/>
            <person name="Zheng Q."/>
            <person name="Huang R."/>
            <person name="Yang H."/>
            <person name="Du X."/>
            <person name="Chen L."/>
            <person name="Yang M."/>
            <person name="Gaffney P.M."/>
            <person name="Wang S."/>
            <person name="Luo L."/>
            <person name="She Z."/>
            <person name="Ming Y."/>
            <person name="Huang W."/>
            <person name="Zhang S."/>
            <person name="Huang B."/>
            <person name="Zhang Y."/>
            <person name="Qu T."/>
            <person name="Ni P."/>
            <person name="Miao G."/>
            <person name="Wang J."/>
            <person name="Wang Q."/>
            <person name="Steinberg C.E."/>
            <person name="Wang H."/>
            <person name="Li N."/>
            <person name="Qian L."/>
            <person name="Zhang G."/>
            <person name="Li Y."/>
            <person name="Yang H."/>
            <person name="Liu X."/>
            <person name="Wang J."/>
            <person name="Yin Y."/>
            <person name="Wang J."/>
        </authorList>
    </citation>
    <scope>NUCLEOTIDE SEQUENCE [LARGE SCALE GENOMIC DNA]</scope>
    <source>
        <strain evidence="9">05x7-T-G4-1.051#20</strain>
    </source>
</reference>
<protein>
    <submittedName>
        <fullName evidence="9">Fucolectin-1</fullName>
    </submittedName>
</protein>
<dbReference type="GO" id="GO:0042806">
    <property type="term" value="F:fucose binding"/>
    <property type="evidence" value="ECO:0007669"/>
    <property type="project" value="UniProtKB-ARBA"/>
</dbReference>
<comment type="function">
    <text evidence="1">Acts as a defensive agent. Recognizes blood group fucosylated oligosaccharides including A, B, H and Lewis B-type antigens. Does not recognize Lewis A antigen and has low affinity for monovalent haptens.</text>
</comment>
<evidence type="ECO:0000256" key="5">
    <source>
        <dbReference type="ARBA" id="ARBA00022734"/>
    </source>
</evidence>
<dbReference type="SUPFAM" id="SSF49785">
    <property type="entry name" value="Galactose-binding domain-like"/>
    <property type="match status" value="1"/>
</dbReference>
<proteinExistence type="inferred from homology"/>
<keyword evidence="4" id="KW-0479">Metal-binding</keyword>
<dbReference type="InterPro" id="IPR051941">
    <property type="entry name" value="BG_Antigen-Binding_Lectin"/>
</dbReference>
<dbReference type="GO" id="GO:0010185">
    <property type="term" value="P:regulation of cellular defense response"/>
    <property type="evidence" value="ECO:0007669"/>
    <property type="project" value="UniProtKB-ARBA"/>
</dbReference>